<feature type="transmembrane region" description="Helical" evidence="12">
    <location>
        <begin position="12"/>
        <end position="30"/>
    </location>
</feature>
<evidence type="ECO:0000256" key="10">
    <source>
        <dbReference type="ARBA" id="ARBA00066811"/>
    </source>
</evidence>
<evidence type="ECO:0000256" key="12">
    <source>
        <dbReference type="SAM" id="Phobius"/>
    </source>
</evidence>
<comment type="subcellular location">
    <subcellularLocation>
        <location evidence="1">Golgi apparatus</location>
        <location evidence="1">Golgi stack membrane</location>
        <topology evidence="1">Single-pass type II membrane protein</topology>
    </subcellularLocation>
</comment>
<organism evidence="13 14">
    <name type="scientific">Branchiostoma belcheri</name>
    <name type="common">Amphioxus</name>
    <dbReference type="NCBI Taxonomy" id="7741"/>
    <lineage>
        <taxon>Eukaryota</taxon>
        <taxon>Metazoa</taxon>
        <taxon>Chordata</taxon>
        <taxon>Cephalochordata</taxon>
        <taxon>Leptocardii</taxon>
        <taxon>Amphioxiformes</taxon>
        <taxon>Branchiostomatidae</taxon>
        <taxon>Branchiostoma</taxon>
    </lineage>
</organism>
<dbReference type="InterPro" id="IPR008428">
    <property type="entry name" value="Chond_GalNAc"/>
</dbReference>
<dbReference type="Gene3D" id="3.90.550.50">
    <property type="match status" value="2"/>
</dbReference>
<dbReference type="SUPFAM" id="SSF53448">
    <property type="entry name" value="Nucleotide-diphospho-sugar transferases"/>
    <property type="match status" value="3"/>
</dbReference>
<evidence type="ECO:0000313" key="14">
    <source>
        <dbReference type="RefSeq" id="XP_019619892.1"/>
    </source>
</evidence>
<dbReference type="KEGG" id="bbel:109466567"/>
<accession>A0A6P4YMG4</accession>
<keyword evidence="9" id="KW-0325">Glycoprotein</keyword>
<dbReference type="Proteomes" id="UP000515135">
    <property type="component" value="Unplaced"/>
</dbReference>
<sequence length="1594" mass="183812">MGNLRMGTKFRTTMEVFSGLFVGFWLMLMFNTPPRPTARNCTLPITRTQSFHQGDFAKFQEKKRISIPKHHPGHIYIGILTAKKYLKSRGVPAYETWGKQVPGKVEFFSAYDPKPQIPGGIPVVSNIPGIDDTYPPQKKSFLMLKYMHDFYIDDYDWFIRADDDVFIRVDKLQKFLRSVNSSEPFYIGQSGTGKEHEVGKLGLGPGDNYCMGGPGVIMSRETLRRIAPYISHCLKNLYSPHEDVEIGRCIKRFANVSCTRSADSERIFYNDYNSYQRGSVGHLRSSLIKQVITLHPNKNSKDQYRLHTYFLALKLEALQKRTLELFRTIGIGYMSSSEIPERQSSDQASDGRERPSTPSIGYKPKDIKGVMAWEYFTRRRMHGYLARETTRRFIDLLRSRIKEASMTVSDIVNKASRKERRRVQVYDLQHGYWQMSPLHGLSYVLYSSLLIRESRNRKRKTFANKRQDCFRQSFGRAVLMEDSVGKQHKTVVTPPQQLVMSSSPSFPREDTPTVHVVVPLVGRMKIFERFMRNYEKVCLQTKENVKLLVVLFKHDDPSKDESLHVQLLIAFYKMKYPKAYLEVLTAKGEFSRGIGLQMGASHFDRNALLFFCDVDLVFPQSFLQRCRSRTVAKKQVYYPVMFSQYDPQFAYGGQSNTRTLSPQTNQKLLTNQSAFNSEKNMDDSYQFSKDSGYWRHYSYGMVCVYKEDFFRSGKFDTAIKGWGLEDLDLCDKLAASGMNVFRATDPGLVHVYHPMHCDPKLRTRQYNMCLGSKANTYGSAAKLGEKLLELKKKDRTLPYQCSKKDEEMIRFGVNMSTKTRKTVSFILGVVIGFGIMLTIKTQLRGKHVGCPAFSTSEHTPGVPVQGRQAGNRPALHKHKENHIYIGVIAARKYLDSRAVAAYETWGKQVPGKVEFFSAYDPKPQIPGGIPVVSNIPGIDDTYPPQKKSFLMLKYMHDFYIDDYDWFIRADDDVYIRVDKLQKFLRSVNSSELLYIGQPGFGKDDEFGRLGLRDDENYCMGGPGMIMSREVLRRVVPHISRCLKNLYSSHEDVEIGRCITKFAGVDCTWAYDSRDIFFNDYKHYHTGRIEELRTSVINRAITLHPNKRPEYQYKLHNTFLSMKLVDLRERVLALYRESSSMSSLLRQPPRGLVSTLGKRPSFTRYRPRHVSDVPVWEYFTRTTSYEYAAKNGQPSRGISKPIKEAIDGAMQKVIENINAGSARSRRSVKYNDLKYGYWQVNPQEGVRYLLHSYLTLREYHRYHARRTLTVRKQVVVQQAFQPVEFAEDDNSRPQNSFNHENLNSKTFDDATVHIIVPLTGRTTTFERFISSYEKVCLQTNENAKLLIVLFKDPNEAEHESEQVQQRISTYQVKYPEAYIKVVAVEREFSRGLALDIGASQFSNNSLFFFCDVDIVFKQGVLQRCRSRTIAGEQVYYPVMFSQYDPHIVYGDQSNASTSPIKLHPQLLTQQSSPISKDIRNNFYYHFSKDSGYWRHSSYGMVCLSGEDFLRSGKFDLTIRGWGLEDLDLFNGLLVSGMKIFRVTDPGLVHVYHPVHCDPELPQRQYQMCLGSKANTYGSTVELVRRWQDIQSRGLT</sequence>
<dbReference type="GO" id="GO:0047238">
    <property type="term" value="F:glucuronosyl-N-acetylgalactosaminyl-proteoglycan 4-beta-N-acetylgalactosaminyltransferase activity"/>
    <property type="evidence" value="ECO:0007669"/>
    <property type="project" value="TreeGrafter"/>
</dbReference>
<evidence type="ECO:0000256" key="6">
    <source>
        <dbReference type="ARBA" id="ARBA00022989"/>
    </source>
</evidence>
<keyword evidence="7" id="KW-0333">Golgi apparatus</keyword>
<evidence type="ECO:0000256" key="5">
    <source>
        <dbReference type="ARBA" id="ARBA00022968"/>
    </source>
</evidence>
<dbReference type="OrthoDB" id="431432at2759"/>
<evidence type="ECO:0000256" key="2">
    <source>
        <dbReference type="ARBA" id="ARBA00009239"/>
    </source>
</evidence>
<evidence type="ECO:0000256" key="7">
    <source>
        <dbReference type="ARBA" id="ARBA00023034"/>
    </source>
</evidence>
<evidence type="ECO:0000256" key="4">
    <source>
        <dbReference type="ARBA" id="ARBA00022692"/>
    </source>
</evidence>
<dbReference type="Gene3D" id="3.90.550.10">
    <property type="entry name" value="Spore Coat Polysaccharide Biosynthesis Protein SpsA, Chain A"/>
    <property type="match status" value="2"/>
</dbReference>
<evidence type="ECO:0000256" key="11">
    <source>
        <dbReference type="SAM" id="MobiDB-lite"/>
    </source>
</evidence>
<dbReference type="EC" id="2.4.1.226" evidence="10"/>
<reference evidence="14" key="1">
    <citation type="submission" date="2025-08" db="UniProtKB">
        <authorList>
            <consortium name="RefSeq"/>
        </authorList>
    </citation>
    <scope>IDENTIFICATION</scope>
    <source>
        <tissue evidence="14">Gonad</tissue>
    </source>
</reference>
<proteinExistence type="inferred from homology"/>
<gene>
    <name evidence="14" type="primary">LOC109466567</name>
</gene>
<keyword evidence="5" id="KW-0735">Signal-anchor</keyword>
<dbReference type="RefSeq" id="XP_019619892.1">
    <property type="nucleotide sequence ID" value="XM_019764333.1"/>
</dbReference>
<dbReference type="InterPro" id="IPR029044">
    <property type="entry name" value="Nucleotide-diphossugar_trans"/>
</dbReference>
<dbReference type="InterPro" id="IPR051227">
    <property type="entry name" value="CS_glycosyltransferase"/>
</dbReference>
<comment type="similarity">
    <text evidence="2">Belongs to the chondroitin N-acetylgalactosaminyltransferase family.</text>
</comment>
<dbReference type="PANTHER" id="PTHR12369">
    <property type="entry name" value="CHONDROITIN SYNTHASE"/>
    <property type="match status" value="1"/>
</dbReference>
<evidence type="ECO:0000256" key="8">
    <source>
        <dbReference type="ARBA" id="ARBA00023136"/>
    </source>
</evidence>
<dbReference type="FunFam" id="3.90.550.50:FF:000004">
    <property type="entry name" value="Hexosyltransferase"/>
    <property type="match status" value="2"/>
</dbReference>
<keyword evidence="3" id="KW-0808">Transferase</keyword>
<keyword evidence="4 12" id="KW-0812">Transmembrane</keyword>
<feature type="region of interest" description="Disordered" evidence="11">
    <location>
        <begin position="338"/>
        <end position="362"/>
    </location>
</feature>
<dbReference type="GO" id="GO:0050510">
    <property type="term" value="F:N-acetylgalactosaminyl-proteoglycan 3-beta-glucuronosyltransferase activity"/>
    <property type="evidence" value="ECO:0007669"/>
    <property type="project" value="UniProtKB-EC"/>
</dbReference>
<dbReference type="PANTHER" id="PTHR12369:SF11">
    <property type="entry name" value="HEXOSYLTRANSFERASE"/>
    <property type="match status" value="1"/>
</dbReference>
<evidence type="ECO:0000256" key="1">
    <source>
        <dbReference type="ARBA" id="ARBA00004447"/>
    </source>
</evidence>
<keyword evidence="6 12" id="KW-1133">Transmembrane helix</keyword>
<protein>
    <recommendedName>
        <fullName evidence="10">N-acetylgalactosaminyl-proteoglycan 3-beta-glucuronosyltransferase</fullName>
        <ecNumber evidence="10">2.4.1.226</ecNumber>
    </recommendedName>
</protein>
<dbReference type="GeneID" id="109466567"/>
<evidence type="ECO:0000313" key="13">
    <source>
        <dbReference type="Proteomes" id="UP000515135"/>
    </source>
</evidence>
<keyword evidence="8 12" id="KW-0472">Membrane</keyword>
<dbReference type="GO" id="GO:0032580">
    <property type="term" value="C:Golgi cisterna membrane"/>
    <property type="evidence" value="ECO:0007669"/>
    <property type="project" value="UniProtKB-SubCell"/>
</dbReference>
<feature type="compositionally biased region" description="Basic and acidic residues" evidence="11">
    <location>
        <begin position="339"/>
        <end position="355"/>
    </location>
</feature>
<dbReference type="Pfam" id="PF05679">
    <property type="entry name" value="CHGN"/>
    <property type="match status" value="2"/>
</dbReference>
<name>A0A6P4YMG4_BRABE</name>
<evidence type="ECO:0000256" key="3">
    <source>
        <dbReference type="ARBA" id="ARBA00022679"/>
    </source>
</evidence>
<keyword evidence="13" id="KW-1185">Reference proteome</keyword>
<evidence type="ECO:0000256" key="9">
    <source>
        <dbReference type="ARBA" id="ARBA00023180"/>
    </source>
</evidence>